<evidence type="ECO:0000259" key="2">
    <source>
        <dbReference type="Pfam" id="PF18942"/>
    </source>
</evidence>
<name>A0A5S5DIQ7_9SPHI</name>
<sequence length="506" mass="55001">MKRIIHQVLFLLVLSAITAGCADTNYPGGEISPYISIYDVRNLFKGTAVTLNPEILDGSQKLAATVISDHSGGNLPAGLLIVQDKRRLDFQRGIALPLGEAAASFVPGDSVIVDINGGILDRVDGILQIKNITTDKITKVAKVPVYVTQANVAKIIANPNDYESTLVAIVKGGFTYTPTEGQVMAGDQEINDGFGSLTVRTDARSELAGLPQYRMANYYGIIFNEVIGDSLVPYERMRIPSDLVELKSEYKTPKAIITGWSNDPRGTDANNEYIQFMATEDIDFSKTPFAVVTTNNANASTPTGFPQKGWATGGMRTYKFNLTSGFAAKGTFFYVGGSNKLIMSTNSTSIAHANWITAYAYNTNDGFDFGTRTTNLLANSGNAYGIAIFQGTNVDATSIPEDVMFVGTGGSLVGNGYGYRITNNDFYDIINPLTLEEQPFYRSGSNTNAMTYNTPSDAGYFNFMGGEFNLKLGRWTKARVKYAPLLTKESTLEEIEDPELTTKLIE</sequence>
<evidence type="ECO:0000313" key="3">
    <source>
        <dbReference type="EMBL" id="TYP95817.1"/>
    </source>
</evidence>
<gene>
    <name evidence="3" type="ORF">BC792_10913</name>
</gene>
<dbReference type="InterPro" id="IPR043744">
    <property type="entry name" value="DUF5689"/>
</dbReference>
<feature type="domain" description="DUF5689" evidence="2">
    <location>
        <begin position="34"/>
        <end position="205"/>
    </location>
</feature>
<dbReference type="RefSeq" id="WP_148908506.1">
    <property type="nucleotide sequence ID" value="NZ_VNHX01000009.1"/>
</dbReference>
<dbReference type="Proteomes" id="UP000325105">
    <property type="component" value="Unassembled WGS sequence"/>
</dbReference>
<dbReference type="Pfam" id="PF18942">
    <property type="entry name" value="DUF5689"/>
    <property type="match status" value="1"/>
</dbReference>
<proteinExistence type="predicted"/>
<keyword evidence="1" id="KW-0732">Signal</keyword>
<feature type="chain" id="PRO_5024451939" description="DUF5689 domain-containing protein" evidence="1">
    <location>
        <begin position="22"/>
        <end position="506"/>
    </location>
</feature>
<dbReference type="PROSITE" id="PS51257">
    <property type="entry name" value="PROKAR_LIPOPROTEIN"/>
    <property type="match status" value="1"/>
</dbReference>
<reference evidence="3 4" key="1">
    <citation type="submission" date="2019-07" db="EMBL/GenBank/DDBJ databases">
        <title>Genomic Encyclopedia of Archaeal and Bacterial Type Strains, Phase II (KMG-II): from individual species to whole genera.</title>
        <authorList>
            <person name="Goeker M."/>
        </authorList>
    </citation>
    <scope>NUCLEOTIDE SEQUENCE [LARGE SCALE GENOMIC DNA]</scope>
    <source>
        <strain evidence="3 4">DSM 18850</strain>
    </source>
</reference>
<protein>
    <recommendedName>
        <fullName evidence="2">DUF5689 domain-containing protein</fullName>
    </recommendedName>
</protein>
<evidence type="ECO:0000313" key="4">
    <source>
        <dbReference type="Proteomes" id="UP000325105"/>
    </source>
</evidence>
<organism evidence="3 4">
    <name type="scientific">Sphingobacterium allocomposti</name>
    <dbReference type="NCBI Taxonomy" id="415956"/>
    <lineage>
        <taxon>Bacteria</taxon>
        <taxon>Pseudomonadati</taxon>
        <taxon>Bacteroidota</taxon>
        <taxon>Sphingobacteriia</taxon>
        <taxon>Sphingobacteriales</taxon>
        <taxon>Sphingobacteriaceae</taxon>
        <taxon>Sphingobacterium</taxon>
    </lineage>
</organism>
<feature type="signal peptide" evidence="1">
    <location>
        <begin position="1"/>
        <end position="21"/>
    </location>
</feature>
<dbReference type="AlphaFoldDB" id="A0A5S5DIQ7"/>
<dbReference type="EMBL" id="VNHX01000009">
    <property type="protein sequence ID" value="TYP95817.1"/>
    <property type="molecule type" value="Genomic_DNA"/>
</dbReference>
<dbReference type="OrthoDB" id="1111074at2"/>
<evidence type="ECO:0000256" key="1">
    <source>
        <dbReference type="SAM" id="SignalP"/>
    </source>
</evidence>
<keyword evidence="4" id="KW-1185">Reference proteome</keyword>
<accession>A0A5S5DIQ7</accession>
<comment type="caution">
    <text evidence="3">The sequence shown here is derived from an EMBL/GenBank/DDBJ whole genome shotgun (WGS) entry which is preliminary data.</text>
</comment>